<dbReference type="HOGENOM" id="CLU_716243_0_0_1"/>
<evidence type="ECO:0000313" key="2">
    <source>
        <dbReference type="EMBL" id="EDV34226.1"/>
    </source>
</evidence>
<dbReference type="Proteomes" id="UP000007801">
    <property type="component" value="Unassembled WGS sequence"/>
</dbReference>
<dbReference type="InParanoid" id="B3MR21"/>
<proteinExistence type="predicted"/>
<dbReference type="OrthoDB" id="7872664at2759"/>
<accession>B3MR21</accession>
<protein>
    <submittedName>
        <fullName evidence="2">Uncharacterized protein, isoform A</fullName>
    </submittedName>
</protein>
<feature type="region of interest" description="Disordered" evidence="1">
    <location>
        <begin position="367"/>
        <end position="386"/>
    </location>
</feature>
<feature type="region of interest" description="Disordered" evidence="1">
    <location>
        <begin position="232"/>
        <end position="283"/>
    </location>
</feature>
<evidence type="ECO:0000313" key="3">
    <source>
        <dbReference type="Proteomes" id="UP000007801"/>
    </source>
</evidence>
<dbReference type="GeneID" id="6503768"/>
<keyword evidence="3" id="KW-1185">Reference proteome</keyword>
<dbReference type="AlphaFoldDB" id="B3MR21"/>
<evidence type="ECO:0000256" key="1">
    <source>
        <dbReference type="SAM" id="MobiDB-lite"/>
    </source>
</evidence>
<dbReference type="EMBL" id="CH902622">
    <property type="protein sequence ID" value="EDV34226.1"/>
    <property type="molecule type" value="Genomic_DNA"/>
</dbReference>
<name>B3MR21_DROAN</name>
<dbReference type="KEGG" id="dan:6503768"/>
<gene>
    <name evidence="2" type="primary">Dana\GF21079</name>
    <name evidence="2" type="synonym">dana_GLEANR_4304</name>
    <name evidence="2" type="ORF">GF21079</name>
</gene>
<sequence>MSRPKPIKIHSGVWLNKSYAATVKEESDVACLSWRSTGPTAFKPPVFPAWSGFSGGPSSYKPPDFPAWGGFSGAASARASYSARVATEMEKENWKKFYVFDDDIANEPYFASNLKYYPHLPQPLWVDDYQTFAEIKASISAGNHSQIRPPLSLLYVPPRPSCFGPGLNRNGVMGHGPFLGSRSRDDWFRMGCSPWRPFEVKTTGDSLSRLANLMRSARVALPEVMVGQAAPNQGAQLERRAAAEGGPRPLPGPSPAAAAGAPEPREEEVAVQKPIPVPPRIPRYNMNRHRRLQSLRNEAAAATATIQTTTAYSLNLSFEVTQSEDSPFPIIKDNGTLIRPLPPPQFRLPPAPKKDEAVDAEVASTSAKFVPVSSPSSSPLMFPPFE</sequence>
<feature type="compositionally biased region" description="Low complexity" evidence="1">
    <location>
        <begin position="369"/>
        <end position="380"/>
    </location>
</feature>
<organism evidence="2 3">
    <name type="scientific">Drosophila ananassae</name>
    <name type="common">Fruit fly</name>
    <dbReference type="NCBI Taxonomy" id="7217"/>
    <lineage>
        <taxon>Eukaryota</taxon>
        <taxon>Metazoa</taxon>
        <taxon>Ecdysozoa</taxon>
        <taxon>Arthropoda</taxon>
        <taxon>Hexapoda</taxon>
        <taxon>Insecta</taxon>
        <taxon>Pterygota</taxon>
        <taxon>Neoptera</taxon>
        <taxon>Endopterygota</taxon>
        <taxon>Diptera</taxon>
        <taxon>Brachycera</taxon>
        <taxon>Muscomorpha</taxon>
        <taxon>Ephydroidea</taxon>
        <taxon>Drosophilidae</taxon>
        <taxon>Drosophila</taxon>
        <taxon>Sophophora</taxon>
    </lineage>
</organism>
<dbReference type="STRING" id="7217.B3MR21"/>
<reference evidence="2 3" key="1">
    <citation type="journal article" date="2007" name="Nature">
        <title>Evolution of genes and genomes on the Drosophila phylogeny.</title>
        <authorList>
            <consortium name="Drosophila 12 Genomes Consortium"/>
            <person name="Clark A.G."/>
            <person name="Eisen M.B."/>
            <person name="Smith D.R."/>
            <person name="Bergman C.M."/>
            <person name="Oliver B."/>
            <person name="Markow T.A."/>
            <person name="Kaufman T.C."/>
            <person name="Kellis M."/>
            <person name="Gelbart W."/>
            <person name="Iyer V.N."/>
            <person name="Pollard D.A."/>
            <person name="Sackton T.B."/>
            <person name="Larracuente A.M."/>
            <person name="Singh N.D."/>
            <person name="Abad J.P."/>
            <person name="Abt D.N."/>
            <person name="Adryan B."/>
            <person name="Aguade M."/>
            <person name="Akashi H."/>
            <person name="Anderson W.W."/>
            <person name="Aquadro C.F."/>
            <person name="Ardell D.H."/>
            <person name="Arguello R."/>
            <person name="Artieri C.G."/>
            <person name="Barbash D.A."/>
            <person name="Barker D."/>
            <person name="Barsanti P."/>
            <person name="Batterham P."/>
            <person name="Batzoglou S."/>
            <person name="Begun D."/>
            <person name="Bhutkar A."/>
            <person name="Blanco E."/>
            <person name="Bosak S.A."/>
            <person name="Bradley R.K."/>
            <person name="Brand A.D."/>
            <person name="Brent M.R."/>
            <person name="Brooks A.N."/>
            <person name="Brown R.H."/>
            <person name="Butlin R.K."/>
            <person name="Caggese C."/>
            <person name="Calvi B.R."/>
            <person name="Bernardo de Carvalho A."/>
            <person name="Caspi A."/>
            <person name="Castrezana S."/>
            <person name="Celniker S.E."/>
            <person name="Chang J.L."/>
            <person name="Chapple C."/>
            <person name="Chatterji S."/>
            <person name="Chinwalla A."/>
            <person name="Civetta A."/>
            <person name="Clifton S.W."/>
            <person name="Comeron J.M."/>
            <person name="Costello J.C."/>
            <person name="Coyne J.A."/>
            <person name="Daub J."/>
            <person name="David R.G."/>
            <person name="Delcher A.L."/>
            <person name="Delehaunty K."/>
            <person name="Do C.B."/>
            <person name="Ebling H."/>
            <person name="Edwards K."/>
            <person name="Eickbush T."/>
            <person name="Evans J.D."/>
            <person name="Filipski A."/>
            <person name="Findeiss S."/>
            <person name="Freyhult E."/>
            <person name="Fulton L."/>
            <person name="Fulton R."/>
            <person name="Garcia A.C."/>
            <person name="Gardiner A."/>
            <person name="Garfield D.A."/>
            <person name="Garvin B.E."/>
            <person name="Gibson G."/>
            <person name="Gilbert D."/>
            <person name="Gnerre S."/>
            <person name="Godfrey J."/>
            <person name="Good R."/>
            <person name="Gotea V."/>
            <person name="Gravely B."/>
            <person name="Greenberg A.J."/>
            <person name="Griffiths-Jones S."/>
            <person name="Gross S."/>
            <person name="Guigo R."/>
            <person name="Gustafson E.A."/>
            <person name="Haerty W."/>
            <person name="Hahn M.W."/>
            <person name="Halligan D.L."/>
            <person name="Halpern A.L."/>
            <person name="Halter G.M."/>
            <person name="Han M.V."/>
            <person name="Heger A."/>
            <person name="Hillier L."/>
            <person name="Hinrichs A.S."/>
            <person name="Holmes I."/>
            <person name="Hoskins R.A."/>
            <person name="Hubisz M.J."/>
            <person name="Hultmark D."/>
            <person name="Huntley M.A."/>
            <person name="Jaffe D.B."/>
            <person name="Jagadeeshan S."/>
            <person name="Jeck W.R."/>
            <person name="Johnson J."/>
            <person name="Jones C.D."/>
            <person name="Jordan W.C."/>
            <person name="Karpen G.H."/>
            <person name="Kataoka E."/>
            <person name="Keightley P.D."/>
            <person name="Kheradpour P."/>
            <person name="Kirkness E.F."/>
            <person name="Koerich L.B."/>
            <person name="Kristiansen K."/>
            <person name="Kudrna D."/>
            <person name="Kulathinal R.J."/>
            <person name="Kumar S."/>
            <person name="Kwok R."/>
            <person name="Lander E."/>
            <person name="Langley C.H."/>
            <person name="Lapoint R."/>
            <person name="Lazzaro B.P."/>
            <person name="Lee S.J."/>
            <person name="Levesque L."/>
            <person name="Li R."/>
            <person name="Lin C.F."/>
            <person name="Lin M.F."/>
            <person name="Lindblad-Toh K."/>
            <person name="Llopart A."/>
            <person name="Long M."/>
            <person name="Low L."/>
            <person name="Lozovsky E."/>
            <person name="Lu J."/>
            <person name="Luo M."/>
            <person name="Machado C.A."/>
            <person name="Makalowski W."/>
            <person name="Marzo M."/>
            <person name="Matsuda M."/>
            <person name="Matzkin L."/>
            <person name="McAllister B."/>
            <person name="McBride C.S."/>
            <person name="McKernan B."/>
            <person name="McKernan K."/>
            <person name="Mendez-Lago M."/>
            <person name="Minx P."/>
            <person name="Mollenhauer M.U."/>
            <person name="Montooth K."/>
            <person name="Mount S.M."/>
            <person name="Mu X."/>
            <person name="Myers E."/>
            <person name="Negre B."/>
            <person name="Newfeld S."/>
            <person name="Nielsen R."/>
            <person name="Noor M.A."/>
            <person name="O'Grady P."/>
            <person name="Pachter L."/>
            <person name="Papaceit M."/>
            <person name="Parisi M.J."/>
            <person name="Parisi M."/>
            <person name="Parts L."/>
            <person name="Pedersen J.S."/>
            <person name="Pesole G."/>
            <person name="Phillippy A.M."/>
            <person name="Ponting C.P."/>
            <person name="Pop M."/>
            <person name="Porcelli D."/>
            <person name="Powell J.R."/>
            <person name="Prohaska S."/>
            <person name="Pruitt K."/>
            <person name="Puig M."/>
            <person name="Quesneville H."/>
            <person name="Ram K.R."/>
            <person name="Rand D."/>
            <person name="Rasmussen M.D."/>
            <person name="Reed L.K."/>
            <person name="Reenan R."/>
            <person name="Reily A."/>
            <person name="Remington K.A."/>
            <person name="Rieger T.T."/>
            <person name="Ritchie M.G."/>
            <person name="Robin C."/>
            <person name="Rogers Y.H."/>
            <person name="Rohde C."/>
            <person name="Rozas J."/>
            <person name="Rubenfield M.J."/>
            <person name="Ruiz A."/>
            <person name="Russo S."/>
            <person name="Salzberg S.L."/>
            <person name="Sanchez-Gracia A."/>
            <person name="Saranga D.J."/>
            <person name="Sato H."/>
            <person name="Schaeffer S.W."/>
            <person name="Schatz M.C."/>
            <person name="Schlenke T."/>
            <person name="Schwartz R."/>
            <person name="Segarra C."/>
            <person name="Singh R.S."/>
            <person name="Sirot L."/>
            <person name="Sirota M."/>
            <person name="Sisneros N.B."/>
            <person name="Smith C.D."/>
            <person name="Smith T.F."/>
            <person name="Spieth J."/>
            <person name="Stage D.E."/>
            <person name="Stark A."/>
            <person name="Stephan W."/>
            <person name="Strausberg R.L."/>
            <person name="Strempel S."/>
            <person name="Sturgill D."/>
            <person name="Sutton G."/>
            <person name="Sutton G.G."/>
            <person name="Tao W."/>
            <person name="Teichmann S."/>
            <person name="Tobari Y.N."/>
            <person name="Tomimura Y."/>
            <person name="Tsolas J.M."/>
            <person name="Valente V.L."/>
            <person name="Venter E."/>
            <person name="Venter J.C."/>
            <person name="Vicario S."/>
            <person name="Vieira F.G."/>
            <person name="Vilella A.J."/>
            <person name="Villasante A."/>
            <person name="Walenz B."/>
            <person name="Wang J."/>
            <person name="Wasserman M."/>
            <person name="Watts T."/>
            <person name="Wilson D."/>
            <person name="Wilson R.K."/>
            <person name="Wing R.A."/>
            <person name="Wolfner M.F."/>
            <person name="Wong A."/>
            <person name="Wong G.K."/>
            <person name="Wu C.I."/>
            <person name="Wu G."/>
            <person name="Yamamoto D."/>
            <person name="Yang H.P."/>
            <person name="Yang S.P."/>
            <person name="Yorke J.A."/>
            <person name="Yoshida K."/>
            <person name="Zdobnov E."/>
            <person name="Zhang P."/>
            <person name="Zhang Y."/>
            <person name="Zimin A.V."/>
            <person name="Baldwin J."/>
            <person name="Abdouelleil A."/>
            <person name="Abdulkadir J."/>
            <person name="Abebe A."/>
            <person name="Abera B."/>
            <person name="Abreu J."/>
            <person name="Acer S.C."/>
            <person name="Aftuck L."/>
            <person name="Alexander A."/>
            <person name="An P."/>
            <person name="Anderson E."/>
            <person name="Anderson S."/>
            <person name="Arachi H."/>
            <person name="Azer M."/>
            <person name="Bachantsang P."/>
            <person name="Barry A."/>
            <person name="Bayul T."/>
            <person name="Berlin A."/>
            <person name="Bessette D."/>
            <person name="Bloom T."/>
            <person name="Blye J."/>
            <person name="Boguslavskiy L."/>
            <person name="Bonnet C."/>
            <person name="Boukhgalter B."/>
            <person name="Bourzgui I."/>
            <person name="Brown A."/>
            <person name="Cahill P."/>
            <person name="Channer S."/>
            <person name="Cheshatsang Y."/>
            <person name="Chuda L."/>
            <person name="Citroen M."/>
            <person name="Collymore A."/>
            <person name="Cooke P."/>
            <person name="Costello M."/>
            <person name="D'Aco K."/>
            <person name="Daza R."/>
            <person name="De Haan G."/>
            <person name="DeGray S."/>
            <person name="DeMaso C."/>
            <person name="Dhargay N."/>
            <person name="Dooley K."/>
            <person name="Dooley E."/>
            <person name="Doricent M."/>
            <person name="Dorje P."/>
            <person name="Dorjee K."/>
            <person name="Dupes A."/>
            <person name="Elong R."/>
            <person name="Falk J."/>
            <person name="Farina A."/>
            <person name="Faro S."/>
            <person name="Ferguson D."/>
            <person name="Fisher S."/>
            <person name="Foley C.D."/>
            <person name="Franke A."/>
            <person name="Friedrich D."/>
            <person name="Gadbois L."/>
            <person name="Gearin G."/>
            <person name="Gearin C.R."/>
            <person name="Giannoukos G."/>
            <person name="Goode T."/>
            <person name="Graham J."/>
            <person name="Grandbois E."/>
            <person name="Grewal S."/>
            <person name="Gyaltsen K."/>
            <person name="Hafez N."/>
            <person name="Hagos B."/>
            <person name="Hall J."/>
            <person name="Henson C."/>
            <person name="Hollinger A."/>
            <person name="Honan T."/>
            <person name="Huard M.D."/>
            <person name="Hughes L."/>
            <person name="Hurhula B."/>
            <person name="Husby M.E."/>
            <person name="Kamat A."/>
            <person name="Kanga B."/>
            <person name="Kashin S."/>
            <person name="Khazanovich D."/>
            <person name="Kisner P."/>
            <person name="Lance K."/>
            <person name="Lara M."/>
            <person name="Lee W."/>
            <person name="Lennon N."/>
            <person name="Letendre F."/>
            <person name="LeVine R."/>
            <person name="Lipovsky A."/>
            <person name="Liu X."/>
            <person name="Liu J."/>
            <person name="Liu S."/>
            <person name="Lokyitsang T."/>
            <person name="Lokyitsang Y."/>
            <person name="Lubonja R."/>
            <person name="Lui A."/>
            <person name="MacDonald P."/>
            <person name="Magnisalis V."/>
            <person name="Maru K."/>
            <person name="Matthews C."/>
            <person name="McCusker W."/>
            <person name="McDonough S."/>
            <person name="Mehta T."/>
            <person name="Meldrim J."/>
            <person name="Meneus L."/>
            <person name="Mihai O."/>
            <person name="Mihalev A."/>
            <person name="Mihova T."/>
            <person name="Mittelman R."/>
            <person name="Mlenga V."/>
            <person name="Montmayeur A."/>
            <person name="Mulrain L."/>
            <person name="Navidi A."/>
            <person name="Naylor J."/>
            <person name="Negash T."/>
            <person name="Nguyen T."/>
            <person name="Nguyen N."/>
            <person name="Nicol R."/>
            <person name="Norbu C."/>
            <person name="Norbu N."/>
            <person name="Novod N."/>
            <person name="O'Neill B."/>
            <person name="Osman S."/>
            <person name="Markiewicz E."/>
            <person name="Oyono O.L."/>
            <person name="Patti C."/>
            <person name="Phunkhang P."/>
            <person name="Pierre F."/>
            <person name="Priest M."/>
            <person name="Raghuraman S."/>
            <person name="Rege F."/>
            <person name="Reyes R."/>
            <person name="Rise C."/>
            <person name="Rogov P."/>
            <person name="Ross K."/>
            <person name="Ryan E."/>
            <person name="Settipalli S."/>
            <person name="Shea T."/>
            <person name="Sherpa N."/>
            <person name="Shi L."/>
            <person name="Shih D."/>
            <person name="Sparrow T."/>
            <person name="Spaulding J."/>
            <person name="Stalker J."/>
            <person name="Stange-Thomann N."/>
            <person name="Stavropoulos S."/>
            <person name="Stone C."/>
            <person name="Strader C."/>
            <person name="Tesfaye S."/>
            <person name="Thomson T."/>
            <person name="Thoulutsang Y."/>
            <person name="Thoulutsang D."/>
            <person name="Topham K."/>
            <person name="Topping I."/>
            <person name="Tsamla T."/>
            <person name="Vassiliev H."/>
            <person name="Vo A."/>
            <person name="Wangchuk T."/>
            <person name="Wangdi T."/>
            <person name="Weiand M."/>
            <person name="Wilkinson J."/>
            <person name="Wilson A."/>
            <person name="Yadav S."/>
            <person name="Young G."/>
            <person name="Yu Q."/>
            <person name="Zembek L."/>
            <person name="Zhong D."/>
            <person name="Zimmer A."/>
            <person name="Zwirko Z."/>
            <person name="Jaffe D.B."/>
            <person name="Alvarez P."/>
            <person name="Brockman W."/>
            <person name="Butler J."/>
            <person name="Chin C."/>
            <person name="Gnerre S."/>
            <person name="Grabherr M."/>
            <person name="Kleber M."/>
            <person name="Mauceli E."/>
            <person name="MacCallum I."/>
        </authorList>
    </citation>
    <scope>NUCLEOTIDE SEQUENCE [LARGE SCALE GENOMIC DNA]</scope>
    <source>
        <strain evidence="3">Tucson 14024-0371.13</strain>
    </source>
</reference>
<dbReference type="OMA" id="NHSQIRP"/>